<keyword evidence="2 4" id="KW-0689">Ribosomal protein</keyword>
<dbReference type="EMBL" id="BRZM01004069">
    <property type="protein sequence ID" value="GLD54440.1"/>
    <property type="molecule type" value="Genomic_DNA"/>
</dbReference>
<dbReference type="GO" id="GO:0022625">
    <property type="term" value="C:cytosolic large ribosomal subunit"/>
    <property type="evidence" value="ECO:0007669"/>
    <property type="project" value="TreeGrafter"/>
</dbReference>
<name>A0AAD3MIZ5_LATJO</name>
<dbReference type="GO" id="GO:0003735">
    <property type="term" value="F:structural constituent of ribosome"/>
    <property type="evidence" value="ECO:0007669"/>
    <property type="project" value="InterPro"/>
</dbReference>
<dbReference type="InterPro" id="IPR005485">
    <property type="entry name" value="Rbsml_uL18_euk_arch"/>
</dbReference>
<dbReference type="GO" id="GO:0000027">
    <property type="term" value="P:ribosomal large subunit assembly"/>
    <property type="evidence" value="ECO:0007669"/>
    <property type="project" value="TreeGrafter"/>
</dbReference>
<dbReference type="AlphaFoldDB" id="A0AAD3MIZ5"/>
<comment type="similarity">
    <text evidence="1">Belongs to the universal ribosomal protein uL18 family.</text>
</comment>
<dbReference type="GO" id="GO:0006412">
    <property type="term" value="P:translation"/>
    <property type="evidence" value="ECO:0007669"/>
    <property type="project" value="InterPro"/>
</dbReference>
<evidence type="ECO:0000256" key="1">
    <source>
        <dbReference type="ARBA" id="ARBA00007116"/>
    </source>
</evidence>
<evidence type="ECO:0000313" key="4">
    <source>
        <dbReference type="EMBL" id="GLD54440.1"/>
    </source>
</evidence>
<dbReference type="Pfam" id="PF17144">
    <property type="entry name" value="Ribosomal_L5e"/>
    <property type="match status" value="1"/>
</dbReference>
<organism evidence="4 5">
    <name type="scientific">Lates japonicus</name>
    <name type="common">Japanese lates</name>
    <dbReference type="NCBI Taxonomy" id="270547"/>
    <lineage>
        <taxon>Eukaryota</taxon>
        <taxon>Metazoa</taxon>
        <taxon>Chordata</taxon>
        <taxon>Craniata</taxon>
        <taxon>Vertebrata</taxon>
        <taxon>Euteleostomi</taxon>
        <taxon>Actinopterygii</taxon>
        <taxon>Neopterygii</taxon>
        <taxon>Teleostei</taxon>
        <taxon>Neoteleostei</taxon>
        <taxon>Acanthomorphata</taxon>
        <taxon>Carangaria</taxon>
        <taxon>Carangaria incertae sedis</taxon>
        <taxon>Centropomidae</taxon>
        <taxon>Lates</taxon>
    </lineage>
</organism>
<evidence type="ECO:0000256" key="3">
    <source>
        <dbReference type="ARBA" id="ARBA00023274"/>
    </source>
</evidence>
<comment type="caution">
    <text evidence="4">The sequence shown here is derived from an EMBL/GenBank/DDBJ whole genome shotgun (WGS) entry which is preliminary data.</text>
</comment>
<dbReference type="GO" id="GO:0008097">
    <property type="term" value="F:5S rRNA binding"/>
    <property type="evidence" value="ECO:0007669"/>
    <property type="project" value="InterPro"/>
</dbReference>
<dbReference type="Gene3D" id="3.30.420.100">
    <property type="match status" value="1"/>
</dbReference>
<reference evidence="4" key="1">
    <citation type="submission" date="2022-08" db="EMBL/GenBank/DDBJ databases">
        <title>Genome sequencing of akame (Lates japonicus).</title>
        <authorList>
            <person name="Hashiguchi Y."/>
            <person name="Takahashi H."/>
        </authorList>
    </citation>
    <scope>NUCLEOTIDE SEQUENCE</scope>
    <source>
        <strain evidence="4">Kochi</strain>
    </source>
</reference>
<keyword evidence="3" id="KW-0687">Ribonucleoprotein</keyword>
<accession>A0AAD3MIZ5</accession>
<keyword evidence="5" id="KW-1185">Reference proteome</keyword>
<sequence>MKSQAPQSGPSPHTALLLPKHLSRNHRLQPSQVPLAPRLPLVVSPHPTPCLTSLSLPQHYNLNWSNTPQVSTHTQGPTSHPSTPGWPFLDLIGLSAQPPAAAWNVDANDGALHSSVALILVKTQAEPPAPLGLHTLRCFGNISSSVSPQGSSSKVKNQGLAKDGNLNFWEEEALASTNCMASWPLHPAYPGRRLVRAGRNHYNRPSAAAGHQVFPAGTSLRGRPHRISTAYSHELPKYGIAVGLTNYAAAYCTGLLLARRLLHKFGMDQVYEGQVEVTGDEFNVESVDGQPGAFTCYLDAGLARTTTGNKVFGALKGAVDGGLAIPHSLYAGSGLRSPSIALRDLCSLAFRLKRFPVDLRNQKSSPENYMKPILGANSRPASTWWEAREADRFLTLPAKAQVRWSIQ</sequence>
<dbReference type="CDD" id="cd00432">
    <property type="entry name" value="Ribosomal_L18_L5e"/>
    <property type="match status" value="1"/>
</dbReference>
<proteinExistence type="inferred from homology"/>
<dbReference type="PRINTS" id="PR00058">
    <property type="entry name" value="RIBOSOMALL5"/>
</dbReference>
<dbReference type="PANTHER" id="PTHR23410:SF12">
    <property type="entry name" value="LARGE RIBOSOMAL SUBUNIT PROTEIN UL18"/>
    <property type="match status" value="1"/>
</dbReference>
<protein>
    <submittedName>
        <fullName evidence="4">60S ribosomal protein L5a isoform X1</fullName>
    </submittedName>
</protein>
<dbReference type="Proteomes" id="UP001279410">
    <property type="component" value="Unassembled WGS sequence"/>
</dbReference>
<evidence type="ECO:0000313" key="5">
    <source>
        <dbReference type="Proteomes" id="UP001279410"/>
    </source>
</evidence>
<dbReference type="PANTHER" id="PTHR23410">
    <property type="entry name" value="RIBOSOMAL PROTEIN L5-RELATED"/>
    <property type="match status" value="1"/>
</dbReference>
<dbReference type="InterPro" id="IPR057268">
    <property type="entry name" value="Ribosomal_L18"/>
</dbReference>
<evidence type="ECO:0000256" key="2">
    <source>
        <dbReference type="ARBA" id="ARBA00022980"/>
    </source>
</evidence>
<gene>
    <name evidence="4" type="ORF">AKAME5_002843700</name>
</gene>
<dbReference type="SUPFAM" id="SSF53137">
    <property type="entry name" value="Translational machinery components"/>
    <property type="match status" value="1"/>
</dbReference>